<keyword evidence="2" id="KW-1185">Reference proteome</keyword>
<comment type="caution">
    <text evidence="1">The sequence shown here is derived from an EMBL/GenBank/DDBJ whole genome shotgun (WGS) entry which is preliminary data.</text>
</comment>
<sequence>MKTTIKDFALSDTAAVIRKRMSVRNYEARPISEEDYEAIARYAADPSRLTGPFGGITRLDLVKVTGAVSEKGIKLGTYGMIKNPQAYLVGVIPKDNKTALLDFGYAFEKLVLFLTDRGIGTCWMGGTFNRNSFGREINLADHETIPCITPIGYPQGKEGLLRSAMRTLVKADNKKGWSELFCDGAFGRPLEEKAAGVFALPVEMVRLGPSASNKQPWRLVLSEDRKAVHLYLAHTPNYSEVMQLTDMGIAMSHFELGCGAAGVEGSWVQRDPQLALPDARTEYIASWVVKA</sequence>
<evidence type="ECO:0000313" key="2">
    <source>
        <dbReference type="Proteomes" id="UP001631969"/>
    </source>
</evidence>
<protein>
    <submittedName>
        <fullName evidence="1">Nitroreductase family protein</fullName>
    </submittedName>
</protein>
<reference evidence="1" key="1">
    <citation type="submission" date="2024-12" db="EMBL/GenBank/DDBJ databases">
        <authorList>
            <person name="Wu N."/>
        </authorList>
    </citation>
    <scope>NUCLEOTIDE SEQUENCE</scope>
    <source>
        <strain evidence="1">P15</strain>
    </source>
</reference>
<dbReference type="EMBL" id="JBJURJ010000005">
    <property type="protein sequence ID" value="MFM9328352.1"/>
    <property type="molecule type" value="Genomic_DNA"/>
</dbReference>
<evidence type="ECO:0000313" key="1">
    <source>
        <dbReference type="EMBL" id="MFM9328352.1"/>
    </source>
</evidence>
<name>A0ACC7NZ68_9BACL</name>
<gene>
    <name evidence="1" type="ORF">ACI1P1_08650</name>
</gene>
<accession>A0ACC7NZ68</accession>
<organism evidence="1 2">
    <name type="scientific">Paenibacillus mesotrionivorans</name>
    <dbReference type="NCBI Taxonomy" id="3160968"/>
    <lineage>
        <taxon>Bacteria</taxon>
        <taxon>Bacillati</taxon>
        <taxon>Bacillota</taxon>
        <taxon>Bacilli</taxon>
        <taxon>Bacillales</taxon>
        <taxon>Paenibacillaceae</taxon>
        <taxon>Paenibacillus</taxon>
    </lineage>
</organism>
<dbReference type="Proteomes" id="UP001631969">
    <property type="component" value="Unassembled WGS sequence"/>
</dbReference>
<proteinExistence type="predicted"/>